<comment type="caution">
    <text evidence="7">The sequence shown here is derived from an EMBL/GenBank/DDBJ whole genome shotgun (WGS) entry which is preliminary data.</text>
</comment>
<accession>A0A4Q9KIG7</accession>
<dbReference type="Gene3D" id="1.10.10.10">
    <property type="entry name" value="Winged helix-like DNA-binding domain superfamily/Winged helix DNA-binding domain"/>
    <property type="match status" value="1"/>
</dbReference>
<evidence type="ECO:0000259" key="6">
    <source>
        <dbReference type="Pfam" id="PF04542"/>
    </source>
</evidence>
<keyword evidence="3" id="KW-0731">Sigma factor</keyword>
<keyword evidence="5" id="KW-0804">Transcription</keyword>
<dbReference type="PANTHER" id="PTHR43133:SF8">
    <property type="entry name" value="RNA POLYMERASE SIGMA FACTOR HI_1459-RELATED"/>
    <property type="match status" value="1"/>
</dbReference>
<keyword evidence="2" id="KW-0805">Transcription regulation</keyword>
<keyword evidence="4" id="KW-0238">DNA-binding</keyword>
<evidence type="ECO:0000313" key="8">
    <source>
        <dbReference type="Proteomes" id="UP000292373"/>
    </source>
</evidence>
<dbReference type="InterPro" id="IPR039425">
    <property type="entry name" value="RNA_pol_sigma-70-like"/>
</dbReference>
<keyword evidence="8" id="KW-1185">Reference proteome</keyword>
<evidence type="ECO:0000256" key="4">
    <source>
        <dbReference type="ARBA" id="ARBA00023125"/>
    </source>
</evidence>
<dbReference type="InterPro" id="IPR007627">
    <property type="entry name" value="RNA_pol_sigma70_r2"/>
</dbReference>
<dbReference type="SUPFAM" id="SSF88946">
    <property type="entry name" value="Sigma2 domain of RNA polymerase sigma factors"/>
    <property type="match status" value="1"/>
</dbReference>
<dbReference type="Pfam" id="PF04542">
    <property type="entry name" value="Sigma70_r2"/>
    <property type="match status" value="1"/>
</dbReference>
<dbReference type="RefSeq" id="WP_131166527.1">
    <property type="nucleotide sequence ID" value="NZ_SDMQ01000001.1"/>
</dbReference>
<dbReference type="SUPFAM" id="SSF88659">
    <property type="entry name" value="Sigma3 and sigma4 domains of RNA polymerase sigma factors"/>
    <property type="match status" value="1"/>
</dbReference>
<evidence type="ECO:0000256" key="3">
    <source>
        <dbReference type="ARBA" id="ARBA00023082"/>
    </source>
</evidence>
<feature type="domain" description="RNA polymerase sigma-70 region 2" evidence="6">
    <location>
        <begin position="35"/>
        <end position="93"/>
    </location>
</feature>
<dbReference type="AlphaFoldDB" id="A0A4Q9KIG7"/>
<dbReference type="Gene3D" id="1.10.1740.10">
    <property type="match status" value="1"/>
</dbReference>
<reference evidence="7 8" key="1">
    <citation type="submission" date="2019-01" db="EMBL/GenBank/DDBJ databases">
        <title>Lactibacter flavus gen. nov., sp. nov., a novel bacterium of the family Propionibacteriaceae isolated from raw milk and dairy products.</title>
        <authorList>
            <person name="Huptas C."/>
            <person name="Wenning M."/>
            <person name="Breitenwieser F."/>
            <person name="Doll E."/>
            <person name="Von Neubeck M."/>
            <person name="Busse H.-J."/>
            <person name="Scherer S."/>
        </authorList>
    </citation>
    <scope>NUCLEOTIDE SEQUENCE [LARGE SCALE GENOMIC DNA]</scope>
    <source>
        <strain evidence="7 8">KCTC 33808</strain>
    </source>
</reference>
<dbReference type="EMBL" id="SDMQ01000001">
    <property type="protein sequence ID" value="TBT88396.1"/>
    <property type="molecule type" value="Genomic_DNA"/>
</dbReference>
<comment type="similarity">
    <text evidence="1">Belongs to the sigma-70 factor family. ECF subfamily.</text>
</comment>
<organism evidence="7 8">
    <name type="scientific">Propioniciclava sinopodophylli</name>
    <dbReference type="NCBI Taxonomy" id="1837344"/>
    <lineage>
        <taxon>Bacteria</taxon>
        <taxon>Bacillati</taxon>
        <taxon>Actinomycetota</taxon>
        <taxon>Actinomycetes</taxon>
        <taxon>Propionibacteriales</taxon>
        <taxon>Propionibacteriaceae</taxon>
        <taxon>Propioniciclava</taxon>
    </lineage>
</organism>
<proteinExistence type="inferred from homology"/>
<dbReference type="Proteomes" id="UP000292373">
    <property type="component" value="Unassembled WGS sequence"/>
</dbReference>
<dbReference type="GO" id="GO:0016987">
    <property type="term" value="F:sigma factor activity"/>
    <property type="evidence" value="ECO:0007669"/>
    <property type="project" value="UniProtKB-KW"/>
</dbReference>
<evidence type="ECO:0000256" key="1">
    <source>
        <dbReference type="ARBA" id="ARBA00010641"/>
    </source>
</evidence>
<sequence length="191" mass="20842">MHGQPPADASASLWDRAAEAHARWRAGDRLALDDLVRTLTPALWHTARSYGLSEDAAKDVLQNAWVRLVRDPGQVRDSQAVAGWLLTTTRRLAWASTRAREVPVEEVAPTAPDSSPTPEEAAIAGFEASRLWGAVNSLNARCQRLLRIVAFAERPDYAALSADTGMPVGSIGPTRRRCLDKLRLLLEGELA</sequence>
<dbReference type="NCBIfam" id="TIGR02937">
    <property type="entry name" value="sigma70-ECF"/>
    <property type="match status" value="1"/>
</dbReference>
<dbReference type="OrthoDB" id="265863at2"/>
<name>A0A4Q9KIG7_9ACTN</name>
<dbReference type="InterPro" id="IPR013325">
    <property type="entry name" value="RNA_pol_sigma_r2"/>
</dbReference>
<dbReference type="InterPro" id="IPR036388">
    <property type="entry name" value="WH-like_DNA-bd_sf"/>
</dbReference>
<evidence type="ECO:0000256" key="2">
    <source>
        <dbReference type="ARBA" id="ARBA00023015"/>
    </source>
</evidence>
<dbReference type="PANTHER" id="PTHR43133">
    <property type="entry name" value="RNA POLYMERASE ECF-TYPE SIGMA FACTO"/>
    <property type="match status" value="1"/>
</dbReference>
<gene>
    <name evidence="7" type="ORF">ET989_00055</name>
</gene>
<evidence type="ECO:0000256" key="5">
    <source>
        <dbReference type="ARBA" id="ARBA00023163"/>
    </source>
</evidence>
<dbReference type="InterPro" id="IPR013324">
    <property type="entry name" value="RNA_pol_sigma_r3/r4-like"/>
</dbReference>
<protein>
    <submittedName>
        <fullName evidence="7">Sigma-70 family RNA polymerase sigma factor</fullName>
    </submittedName>
</protein>
<dbReference type="GO" id="GO:0003677">
    <property type="term" value="F:DNA binding"/>
    <property type="evidence" value="ECO:0007669"/>
    <property type="project" value="UniProtKB-KW"/>
</dbReference>
<evidence type="ECO:0000313" key="7">
    <source>
        <dbReference type="EMBL" id="TBT88396.1"/>
    </source>
</evidence>
<dbReference type="InterPro" id="IPR014284">
    <property type="entry name" value="RNA_pol_sigma-70_dom"/>
</dbReference>
<dbReference type="GO" id="GO:0006352">
    <property type="term" value="P:DNA-templated transcription initiation"/>
    <property type="evidence" value="ECO:0007669"/>
    <property type="project" value="InterPro"/>
</dbReference>